<evidence type="ECO:0000256" key="2">
    <source>
        <dbReference type="ARBA" id="ARBA00022723"/>
    </source>
</evidence>
<dbReference type="CDD" id="cd00067">
    <property type="entry name" value="GAL4"/>
    <property type="match status" value="1"/>
</dbReference>
<dbReference type="InterPro" id="IPR036864">
    <property type="entry name" value="Zn2-C6_fun-type_DNA-bd_sf"/>
</dbReference>
<dbReference type="PANTHER" id="PTHR31001:SF50">
    <property type="entry name" value="ZN(II)2CYS6 TRANSCRIPTION FACTOR (EUROFUNG)"/>
    <property type="match status" value="1"/>
</dbReference>
<feature type="region of interest" description="Disordered" evidence="4">
    <location>
        <begin position="653"/>
        <end position="689"/>
    </location>
</feature>
<dbReference type="GO" id="GO:0000981">
    <property type="term" value="F:DNA-binding transcription factor activity, RNA polymerase II-specific"/>
    <property type="evidence" value="ECO:0007669"/>
    <property type="project" value="InterPro"/>
</dbReference>
<gene>
    <name evidence="6" type="ORF">E0L32_007682</name>
</gene>
<keyword evidence="2" id="KW-0479">Metal-binding</keyword>
<sequence>MSENVATPTAAPPAAPAAAQPAKKLRSCVVCRHRKVRCDKQSPCSNCRRAGIACTVPSNDRPPRWARRLERLTDSSATASPVAAPEVPDPGATQVLDRLRTLESLVKELSGQLEQANAAGGSSNANSPGSAAQEQGAARTTGSTPSSTSGAAMQKHFGRLILKDQAQSRYVSSGFWSRVSDELDGLKQSTQELADSDSDDSSDDSPGTTPSTREHNRAPSDRSAFLFHHNLSNTGGKGPDLRQFRPLPSQIPFLLNTFSENVNFILQIMHMPTVHKMVREVRGDASTLSPSSEAVLFSTYYAAVVSMDDEDVTTNFGSAKADLALKFRLGLENALAAANFLITPNILLVQAFTTFLFLVRLQDSPKFVWMMTGLAIRMAQSLGLQRDGSHFPNLPPFEVETRRRVWAALCLLDIRASENQGSDLTISLNSFDTQLPLNINDDDISPDTKETPKERDGLTDMSFPIITYELCHATLQMMGPGGVRGGGGPSLDEQSQMLDAHFERFKRGYLRYTDQTDNIAYWVASTSVRLVVGKMTLLIYLPALFSSPNEHFSDEIRNKLLVAAIEVAEYNHTLNTEPRARQWRWIYQTYAHWYAIVYMLLEIARRPWSPVVERAWTALQSSWLFPDQHKMDKSLPIWVPLRRLMAKARKHRRDQLERLRGDPSAVQELELKDRDVPAPGSTGPFPEGKAVEGFLEHWRSLVKEPPSQPVARQESADKSTSQQPSPPPAAASIPQPYTPFSTSQQGAWGAPNMGFGAASQVTNPAFAAGMTSQLGVPPTGSDWMGFGSWLFGDPHQTADVFTDVDVDMTLDDGSMNWNNWLESAAVTELEMASQSHAGWAPMPPDQGF</sequence>
<dbReference type="CDD" id="cd12148">
    <property type="entry name" value="fungal_TF_MHR"/>
    <property type="match status" value="1"/>
</dbReference>
<evidence type="ECO:0000256" key="4">
    <source>
        <dbReference type="SAM" id="MobiDB-lite"/>
    </source>
</evidence>
<feature type="domain" description="Zn(2)-C6 fungal-type" evidence="5">
    <location>
        <begin position="27"/>
        <end position="56"/>
    </location>
</feature>
<feature type="region of interest" description="Disordered" evidence="4">
    <location>
        <begin position="705"/>
        <end position="748"/>
    </location>
</feature>
<dbReference type="OrthoDB" id="3989227at2759"/>
<dbReference type="Gene3D" id="4.10.240.10">
    <property type="entry name" value="Zn(2)-C6 fungal-type DNA-binding domain"/>
    <property type="match status" value="1"/>
</dbReference>
<dbReference type="SUPFAM" id="SSF57701">
    <property type="entry name" value="Zn2/Cys6 DNA-binding domain"/>
    <property type="match status" value="1"/>
</dbReference>
<dbReference type="PROSITE" id="PS00463">
    <property type="entry name" value="ZN2_CY6_FUNGAL_1"/>
    <property type="match status" value="1"/>
</dbReference>
<dbReference type="Pfam" id="PF04082">
    <property type="entry name" value="Fungal_trans"/>
    <property type="match status" value="1"/>
</dbReference>
<feature type="compositionally biased region" description="Low complexity" evidence="4">
    <location>
        <begin position="116"/>
        <end position="151"/>
    </location>
</feature>
<dbReference type="InterPro" id="IPR007219">
    <property type="entry name" value="XnlR_reg_dom"/>
</dbReference>
<dbReference type="AlphaFoldDB" id="A0A507AVG2"/>
<name>A0A507AVG2_9PEZI</name>
<dbReference type="GO" id="GO:0005634">
    <property type="term" value="C:nucleus"/>
    <property type="evidence" value="ECO:0007669"/>
    <property type="project" value="UniProtKB-SubCell"/>
</dbReference>
<organism evidence="6 7">
    <name type="scientific">Thyridium curvatum</name>
    <dbReference type="NCBI Taxonomy" id="1093900"/>
    <lineage>
        <taxon>Eukaryota</taxon>
        <taxon>Fungi</taxon>
        <taxon>Dikarya</taxon>
        <taxon>Ascomycota</taxon>
        <taxon>Pezizomycotina</taxon>
        <taxon>Sordariomycetes</taxon>
        <taxon>Sordariomycetidae</taxon>
        <taxon>Thyridiales</taxon>
        <taxon>Thyridiaceae</taxon>
        <taxon>Thyridium</taxon>
    </lineage>
</organism>
<evidence type="ECO:0000256" key="1">
    <source>
        <dbReference type="ARBA" id="ARBA00004123"/>
    </source>
</evidence>
<feature type="region of interest" description="Disordered" evidence="4">
    <location>
        <begin position="190"/>
        <end position="222"/>
    </location>
</feature>
<comment type="caution">
    <text evidence="6">The sequence shown here is derived from an EMBL/GenBank/DDBJ whole genome shotgun (WGS) entry which is preliminary data.</text>
</comment>
<feature type="compositionally biased region" description="Acidic residues" evidence="4">
    <location>
        <begin position="194"/>
        <end position="203"/>
    </location>
</feature>
<dbReference type="EMBL" id="SKBQ01000047">
    <property type="protein sequence ID" value="TPX11703.1"/>
    <property type="molecule type" value="Genomic_DNA"/>
</dbReference>
<dbReference type="GO" id="GO:0003677">
    <property type="term" value="F:DNA binding"/>
    <property type="evidence" value="ECO:0007669"/>
    <property type="project" value="InterPro"/>
</dbReference>
<keyword evidence="3" id="KW-0539">Nucleus</keyword>
<dbReference type="Proteomes" id="UP000319257">
    <property type="component" value="Unassembled WGS sequence"/>
</dbReference>
<protein>
    <recommendedName>
        <fullName evidence="5">Zn(2)-C6 fungal-type domain-containing protein</fullName>
    </recommendedName>
</protein>
<evidence type="ECO:0000313" key="6">
    <source>
        <dbReference type="EMBL" id="TPX11703.1"/>
    </source>
</evidence>
<keyword evidence="7" id="KW-1185">Reference proteome</keyword>
<dbReference type="Pfam" id="PF00172">
    <property type="entry name" value="Zn_clus"/>
    <property type="match status" value="1"/>
</dbReference>
<evidence type="ECO:0000259" key="5">
    <source>
        <dbReference type="PROSITE" id="PS50048"/>
    </source>
</evidence>
<evidence type="ECO:0000313" key="7">
    <source>
        <dbReference type="Proteomes" id="UP000319257"/>
    </source>
</evidence>
<dbReference type="InterPro" id="IPR050613">
    <property type="entry name" value="Sec_Metabolite_Reg"/>
</dbReference>
<dbReference type="InParanoid" id="A0A507AVG2"/>
<accession>A0A507AVG2</accession>
<dbReference type="InterPro" id="IPR001138">
    <property type="entry name" value="Zn2Cys6_DnaBD"/>
</dbReference>
<dbReference type="STRING" id="1093900.A0A507AVG2"/>
<proteinExistence type="predicted"/>
<dbReference type="PROSITE" id="PS50048">
    <property type="entry name" value="ZN2_CY6_FUNGAL_2"/>
    <property type="match status" value="1"/>
</dbReference>
<dbReference type="GO" id="GO:0006351">
    <property type="term" value="P:DNA-templated transcription"/>
    <property type="evidence" value="ECO:0007669"/>
    <property type="project" value="InterPro"/>
</dbReference>
<comment type="subcellular location">
    <subcellularLocation>
        <location evidence="1">Nucleus</location>
    </subcellularLocation>
</comment>
<dbReference type="GO" id="GO:0008270">
    <property type="term" value="F:zinc ion binding"/>
    <property type="evidence" value="ECO:0007669"/>
    <property type="project" value="InterPro"/>
</dbReference>
<dbReference type="PANTHER" id="PTHR31001">
    <property type="entry name" value="UNCHARACTERIZED TRANSCRIPTIONAL REGULATORY PROTEIN"/>
    <property type="match status" value="1"/>
</dbReference>
<dbReference type="RefSeq" id="XP_030993414.1">
    <property type="nucleotide sequence ID" value="XM_031142452.1"/>
</dbReference>
<feature type="region of interest" description="Disordered" evidence="4">
    <location>
        <begin position="1"/>
        <end position="23"/>
    </location>
</feature>
<dbReference type="GeneID" id="41975129"/>
<dbReference type="SMART" id="SM00066">
    <property type="entry name" value="GAL4"/>
    <property type="match status" value="1"/>
</dbReference>
<evidence type="ECO:0000256" key="3">
    <source>
        <dbReference type="ARBA" id="ARBA00023242"/>
    </source>
</evidence>
<feature type="region of interest" description="Disordered" evidence="4">
    <location>
        <begin position="113"/>
        <end position="151"/>
    </location>
</feature>
<dbReference type="SMART" id="SM00906">
    <property type="entry name" value="Fungal_trans"/>
    <property type="match status" value="1"/>
</dbReference>
<feature type="region of interest" description="Disordered" evidence="4">
    <location>
        <begin position="73"/>
        <end position="92"/>
    </location>
</feature>
<reference evidence="6 7" key="1">
    <citation type="submission" date="2019-06" db="EMBL/GenBank/DDBJ databases">
        <title>Draft genome sequence of the filamentous fungus Phialemoniopsis curvata isolated from diesel fuel.</title>
        <authorList>
            <person name="Varaljay V.A."/>
            <person name="Lyon W.J."/>
            <person name="Crouch A.L."/>
            <person name="Drake C.E."/>
            <person name="Hollomon J.M."/>
            <person name="Nadeau L.J."/>
            <person name="Nunn H.S."/>
            <person name="Stevenson B.S."/>
            <person name="Bojanowski C.L."/>
            <person name="Crookes-Goodson W.J."/>
        </authorList>
    </citation>
    <scope>NUCLEOTIDE SEQUENCE [LARGE SCALE GENOMIC DNA]</scope>
    <source>
        <strain evidence="6 7">D216</strain>
    </source>
</reference>